<evidence type="ECO:0000313" key="2">
    <source>
        <dbReference type="EMBL" id="PIQ87262.1"/>
    </source>
</evidence>
<dbReference type="CDD" id="cd00198">
    <property type="entry name" value="vWFA"/>
    <property type="match status" value="1"/>
</dbReference>
<evidence type="ECO:0000313" key="3">
    <source>
        <dbReference type="Proteomes" id="UP000230859"/>
    </source>
</evidence>
<dbReference type="AlphaFoldDB" id="A0A2H0LS64"/>
<protein>
    <submittedName>
        <fullName evidence="2">DUF58 domain-containing protein</fullName>
    </submittedName>
</protein>
<comment type="caution">
    <text evidence="2">The sequence shown here is derived from an EMBL/GenBank/DDBJ whole genome shotgun (WGS) entry which is preliminary data.</text>
</comment>
<dbReference type="Gene3D" id="3.40.50.410">
    <property type="entry name" value="von Willebrand factor, type A domain"/>
    <property type="match status" value="1"/>
</dbReference>
<proteinExistence type="predicted"/>
<reference evidence="2 3" key="1">
    <citation type="submission" date="2017-09" db="EMBL/GenBank/DDBJ databases">
        <title>Depth-based differentiation of microbial function through sediment-hosted aquifers and enrichment of novel symbionts in the deep terrestrial subsurface.</title>
        <authorList>
            <person name="Probst A.J."/>
            <person name="Ladd B."/>
            <person name="Jarett J.K."/>
            <person name="Geller-Mcgrath D.E."/>
            <person name="Sieber C.M."/>
            <person name="Emerson J.B."/>
            <person name="Anantharaman K."/>
            <person name="Thomas B.C."/>
            <person name="Malmstrom R."/>
            <person name="Stieglmeier M."/>
            <person name="Klingl A."/>
            <person name="Woyke T."/>
            <person name="Ryan C.M."/>
            <person name="Banfield J.F."/>
        </authorList>
    </citation>
    <scope>NUCLEOTIDE SEQUENCE [LARGE SCALE GENOMIC DNA]</scope>
    <source>
        <strain evidence="2">CG11_big_fil_rev_8_21_14_0_20_45_26</strain>
    </source>
</reference>
<dbReference type="PANTHER" id="PTHR33608:SF6">
    <property type="entry name" value="BLL2464 PROTEIN"/>
    <property type="match status" value="1"/>
</dbReference>
<dbReference type="EMBL" id="PCVY01000016">
    <property type="protein sequence ID" value="PIQ87262.1"/>
    <property type="molecule type" value="Genomic_DNA"/>
</dbReference>
<evidence type="ECO:0000259" key="1">
    <source>
        <dbReference type="Pfam" id="PF01882"/>
    </source>
</evidence>
<dbReference type="Proteomes" id="UP000230859">
    <property type="component" value="Unassembled WGS sequence"/>
</dbReference>
<name>A0A2H0LS64_9BACT</name>
<dbReference type="Pfam" id="PF01882">
    <property type="entry name" value="DUF58"/>
    <property type="match status" value="1"/>
</dbReference>
<gene>
    <name evidence="2" type="ORF">COV74_01705</name>
</gene>
<accession>A0A2H0LS64</accession>
<dbReference type="SUPFAM" id="SSF53300">
    <property type="entry name" value="vWA-like"/>
    <property type="match status" value="1"/>
</dbReference>
<feature type="domain" description="DUF58" evidence="1">
    <location>
        <begin position="42"/>
        <end position="249"/>
    </location>
</feature>
<organism evidence="2 3">
    <name type="scientific">Candidatus Abzuiibacterium crystallinum</name>
    <dbReference type="NCBI Taxonomy" id="1974748"/>
    <lineage>
        <taxon>Bacteria</taxon>
        <taxon>Pseudomonadati</taxon>
        <taxon>Candidatus Omnitrophota</taxon>
        <taxon>Candidatus Abzuiibacterium</taxon>
    </lineage>
</organism>
<dbReference type="InterPro" id="IPR036465">
    <property type="entry name" value="vWFA_dom_sf"/>
</dbReference>
<dbReference type="InterPro" id="IPR002881">
    <property type="entry name" value="DUF58"/>
</dbReference>
<sequence>MIPKDVLKQVKRIEIRTNRLVNDLFGGEYGSIFKGQGIEFADVREYVPGDDIRTIDWNVTARSDKTFVKKYVEERELTVLFVVDGSGSQHFGTASKFKSTIAAEICALLAFSAIRNNDKVGLLIFTDEIEKIVPIKKGRSHALRVIREILFYEPKRKKTNLKAALEHLQKSLRRNAIIFIVSDFMDDGYEKPLKVLGRKHDVIAIRLVDPREKKLPRSAMLELEDAETGEKVLVDTRSKQICDAYQRHFEERFLRLNRLFRSIGIDRVDIQTDGSYTEPLIKLFREREKRK</sequence>
<dbReference type="PANTHER" id="PTHR33608">
    <property type="entry name" value="BLL2464 PROTEIN"/>
    <property type="match status" value="1"/>
</dbReference>